<dbReference type="InterPro" id="IPR000719">
    <property type="entry name" value="Prot_kinase_dom"/>
</dbReference>
<evidence type="ECO:0000313" key="2">
    <source>
        <dbReference type="EMBL" id="KAA6357930.1"/>
    </source>
</evidence>
<dbReference type="GO" id="GO:0010506">
    <property type="term" value="P:regulation of autophagy"/>
    <property type="evidence" value="ECO:0007669"/>
    <property type="project" value="InterPro"/>
</dbReference>
<dbReference type="OrthoDB" id="4062651at2759"/>
<dbReference type="InterPro" id="IPR011009">
    <property type="entry name" value="Kinase-like_dom_sf"/>
</dbReference>
<dbReference type="InterPro" id="IPR008271">
    <property type="entry name" value="Ser/Thr_kinase_AS"/>
</dbReference>
<dbReference type="Gene3D" id="1.10.510.10">
    <property type="entry name" value="Transferase(Phosphotransferase) domain 1"/>
    <property type="match status" value="1"/>
</dbReference>
<dbReference type="PANTHER" id="PTHR24348">
    <property type="entry name" value="SERINE/THREONINE-PROTEIN KINASE UNC-51-RELATED"/>
    <property type="match status" value="1"/>
</dbReference>
<protein>
    <recommendedName>
        <fullName evidence="1">Protein kinase domain-containing protein</fullName>
    </recommendedName>
</protein>
<dbReference type="EMBL" id="SNRW01030636">
    <property type="protein sequence ID" value="KAA6357930.1"/>
    <property type="molecule type" value="Genomic_DNA"/>
</dbReference>
<dbReference type="CDD" id="cd00180">
    <property type="entry name" value="PKc"/>
    <property type="match status" value="1"/>
</dbReference>
<accession>A0A5J4TJH0</accession>
<feature type="domain" description="Protein kinase" evidence="1">
    <location>
        <begin position="1"/>
        <end position="128"/>
    </location>
</feature>
<dbReference type="AlphaFoldDB" id="A0A5J4TJH0"/>
<dbReference type="PROSITE" id="PS50011">
    <property type="entry name" value="PROTEIN_KINASE_DOM"/>
    <property type="match status" value="1"/>
</dbReference>
<dbReference type="GO" id="GO:0005524">
    <property type="term" value="F:ATP binding"/>
    <property type="evidence" value="ECO:0007669"/>
    <property type="project" value="InterPro"/>
</dbReference>
<gene>
    <name evidence="2" type="ORF">EZS28_046544</name>
</gene>
<dbReference type="Pfam" id="PF00069">
    <property type="entry name" value="Pkinase"/>
    <property type="match status" value="1"/>
</dbReference>
<evidence type="ECO:0000313" key="3">
    <source>
        <dbReference type="Proteomes" id="UP000324800"/>
    </source>
</evidence>
<dbReference type="GO" id="GO:0005737">
    <property type="term" value="C:cytoplasm"/>
    <property type="evidence" value="ECO:0007669"/>
    <property type="project" value="TreeGrafter"/>
</dbReference>
<comment type="caution">
    <text evidence="2">The sequence shown here is derived from an EMBL/GenBank/DDBJ whole genome shotgun (WGS) entry which is preliminary data.</text>
</comment>
<dbReference type="PANTHER" id="PTHR24348:SF68">
    <property type="entry name" value="SERINE_THREONINE-PROTEIN KINASE ATG1C"/>
    <property type="match status" value="1"/>
</dbReference>
<organism evidence="2 3">
    <name type="scientific">Streblomastix strix</name>
    <dbReference type="NCBI Taxonomy" id="222440"/>
    <lineage>
        <taxon>Eukaryota</taxon>
        <taxon>Metamonada</taxon>
        <taxon>Preaxostyla</taxon>
        <taxon>Oxymonadida</taxon>
        <taxon>Streblomastigidae</taxon>
        <taxon>Streblomastix</taxon>
    </lineage>
</organism>
<proteinExistence type="predicted"/>
<reference evidence="2 3" key="1">
    <citation type="submission" date="2019-03" db="EMBL/GenBank/DDBJ databases">
        <title>Single cell metagenomics reveals metabolic interactions within the superorganism composed of flagellate Streblomastix strix and complex community of Bacteroidetes bacteria on its surface.</title>
        <authorList>
            <person name="Treitli S.C."/>
            <person name="Kolisko M."/>
            <person name="Husnik F."/>
            <person name="Keeling P."/>
            <person name="Hampl V."/>
        </authorList>
    </citation>
    <scope>NUCLEOTIDE SEQUENCE [LARGE SCALE GENOMIC DNA]</scope>
    <source>
        <strain evidence="2">ST1C</strain>
    </source>
</reference>
<evidence type="ECO:0000259" key="1">
    <source>
        <dbReference type="PROSITE" id="PS50011"/>
    </source>
</evidence>
<feature type="non-terminal residue" evidence="2">
    <location>
        <position position="128"/>
    </location>
</feature>
<dbReference type="Proteomes" id="UP000324800">
    <property type="component" value="Unassembled WGS sequence"/>
</dbReference>
<sequence>MALKEVNYETEEEIQKIDKEITVMRDVVKLLRQQTQQSQFLHVVEPLGFFLNEEGNKAFIVMEYCAGGDLRHYIKNLMKMRADIKDKLAWEIIGQLASAIFQLHTNGIIHGDIKPENILFTEDLKVKL</sequence>
<dbReference type="GO" id="GO:0004674">
    <property type="term" value="F:protein serine/threonine kinase activity"/>
    <property type="evidence" value="ECO:0007669"/>
    <property type="project" value="InterPro"/>
</dbReference>
<dbReference type="PROSITE" id="PS00108">
    <property type="entry name" value="PROTEIN_KINASE_ST"/>
    <property type="match status" value="1"/>
</dbReference>
<name>A0A5J4TJH0_9EUKA</name>
<dbReference type="SUPFAM" id="SSF56112">
    <property type="entry name" value="Protein kinase-like (PK-like)"/>
    <property type="match status" value="1"/>
</dbReference>
<dbReference type="InterPro" id="IPR045269">
    <property type="entry name" value="Atg1-like"/>
</dbReference>